<comment type="caution">
    <text evidence="2">The sequence shown here is derived from an EMBL/GenBank/DDBJ whole genome shotgun (WGS) entry which is preliminary data.</text>
</comment>
<name>A0A645EGN0_9ZZZZ</name>
<feature type="domain" description="Bacterial bifunctional deaminase-reductase C-terminal" evidence="1">
    <location>
        <begin position="2"/>
        <end position="70"/>
    </location>
</feature>
<dbReference type="EMBL" id="VSSQ01046324">
    <property type="protein sequence ID" value="MPN00299.1"/>
    <property type="molecule type" value="Genomic_DNA"/>
</dbReference>
<dbReference type="AlphaFoldDB" id="A0A645EGN0"/>
<dbReference type="InterPro" id="IPR002734">
    <property type="entry name" value="RibDG_C"/>
</dbReference>
<gene>
    <name evidence="2" type="primary">yyaP_19</name>
    <name evidence="2" type="ORF">SDC9_147493</name>
</gene>
<dbReference type="Pfam" id="PF01872">
    <property type="entry name" value="RibD_C"/>
    <property type="match status" value="1"/>
</dbReference>
<dbReference type="PANTHER" id="PTHR38011:SF11">
    <property type="entry name" value="2,5-DIAMINO-6-RIBOSYLAMINO-4(3H)-PYRIMIDINONE 5'-PHOSPHATE REDUCTASE"/>
    <property type="match status" value="1"/>
</dbReference>
<sequence length="81" mass="9108">MEALLARLKAQDGGEIWICGGASVVHQCMRQGLIDRYHINMIPTILGDGIRLFGAQEQEIPLRLLSTEHYNGIVDLVYTKR</sequence>
<organism evidence="2">
    <name type="scientific">bioreactor metagenome</name>
    <dbReference type="NCBI Taxonomy" id="1076179"/>
    <lineage>
        <taxon>unclassified sequences</taxon>
        <taxon>metagenomes</taxon>
        <taxon>ecological metagenomes</taxon>
    </lineage>
</organism>
<protein>
    <recommendedName>
        <fullName evidence="1">Bacterial bifunctional deaminase-reductase C-terminal domain-containing protein</fullName>
    </recommendedName>
</protein>
<dbReference type="GO" id="GO:0008703">
    <property type="term" value="F:5-amino-6-(5-phosphoribosylamino)uracil reductase activity"/>
    <property type="evidence" value="ECO:0007669"/>
    <property type="project" value="InterPro"/>
</dbReference>
<proteinExistence type="predicted"/>
<dbReference type="GO" id="GO:0009231">
    <property type="term" value="P:riboflavin biosynthetic process"/>
    <property type="evidence" value="ECO:0007669"/>
    <property type="project" value="InterPro"/>
</dbReference>
<dbReference type="Gene3D" id="3.40.430.10">
    <property type="entry name" value="Dihydrofolate Reductase, subunit A"/>
    <property type="match status" value="1"/>
</dbReference>
<accession>A0A645EGN0</accession>
<evidence type="ECO:0000259" key="1">
    <source>
        <dbReference type="Pfam" id="PF01872"/>
    </source>
</evidence>
<dbReference type="PANTHER" id="PTHR38011">
    <property type="entry name" value="DIHYDROFOLATE REDUCTASE FAMILY PROTEIN (AFU_ORTHOLOGUE AFUA_8G06820)"/>
    <property type="match status" value="1"/>
</dbReference>
<evidence type="ECO:0000313" key="2">
    <source>
        <dbReference type="EMBL" id="MPN00299.1"/>
    </source>
</evidence>
<reference evidence="2" key="1">
    <citation type="submission" date="2019-08" db="EMBL/GenBank/DDBJ databases">
        <authorList>
            <person name="Kucharzyk K."/>
            <person name="Murdoch R.W."/>
            <person name="Higgins S."/>
            <person name="Loffler F."/>
        </authorList>
    </citation>
    <scope>NUCLEOTIDE SEQUENCE</scope>
</reference>
<dbReference type="InterPro" id="IPR050765">
    <property type="entry name" value="Riboflavin_Biosynth_HTPR"/>
</dbReference>
<dbReference type="SUPFAM" id="SSF53597">
    <property type="entry name" value="Dihydrofolate reductase-like"/>
    <property type="match status" value="1"/>
</dbReference>
<dbReference type="InterPro" id="IPR024072">
    <property type="entry name" value="DHFR-like_dom_sf"/>
</dbReference>